<proteinExistence type="inferred from homology"/>
<dbReference type="PROSITE" id="PS00978">
    <property type="entry name" value="FAD_G3PDH_2"/>
    <property type="match status" value="1"/>
</dbReference>
<dbReference type="RefSeq" id="WP_006940316.1">
    <property type="nucleotide sequence ID" value="NZ_AAUW01000034.1"/>
</dbReference>
<dbReference type="Gene3D" id="3.50.50.60">
    <property type="entry name" value="FAD/NAD(P)-binding domain"/>
    <property type="match status" value="1"/>
</dbReference>
<evidence type="ECO:0000256" key="1">
    <source>
        <dbReference type="ARBA" id="ARBA00001974"/>
    </source>
</evidence>
<evidence type="ECO:0000313" key="8">
    <source>
        <dbReference type="EMBL" id="EAV40292.1"/>
    </source>
</evidence>
<dbReference type="Pfam" id="PF01266">
    <property type="entry name" value="DAO"/>
    <property type="match status" value="1"/>
</dbReference>
<comment type="similarity">
    <text evidence="2 6">Belongs to the FAD-dependent glycerol-3-phosphate dehydrogenase family.</text>
</comment>
<dbReference type="Gene3D" id="1.10.8.870">
    <property type="entry name" value="Alpha-glycerophosphate oxidase, cap domain"/>
    <property type="match status" value="1"/>
</dbReference>
<dbReference type="Proteomes" id="UP000004848">
    <property type="component" value="Unassembled WGS sequence"/>
</dbReference>
<keyword evidence="3 6" id="KW-0285">Flavoprotein</keyword>
<comment type="catalytic activity">
    <reaction evidence="6">
        <text>a quinone + sn-glycerol 3-phosphate = dihydroxyacetone phosphate + a quinol</text>
        <dbReference type="Rhea" id="RHEA:18977"/>
        <dbReference type="ChEBI" id="CHEBI:24646"/>
        <dbReference type="ChEBI" id="CHEBI:57597"/>
        <dbReference type="ChEBI" id="CHEBI:57642"/>
        <dbReference type="ChEBI" id="CHEBI:132124"/>
        <dbReference type="EC" id="1.1.5.3"/>
    </reaction>
</comment>
<organism evidence="8 9">
    <name type="scientific">Roseibium aggregatum (strain ATCC 25650 / DSM 13394 / JCM 20685 / NBRC 16684 / NCIMB 2208 / IAM 12614 / B1)</name>
    <name type="common">Stappia aggregata</name>
    <dbReference type="NCBI Taxonomy" id="384765"/>
    <lineage>
        <taxon>Bacteria</taxon>
        <taxon>Pseudomonadati</taxon>
        <taxon>Pseudomonadota</taxon>
        <taxon>Alphaproteobacteria</taxon>
        <taxon>Hyphomicrobiales</taxon>
        <taxon>Stappiaceae</taxon>
        <taxon>Roseibium</taxon>
    </lineage>
</organism>
<dbReference type="PROSITE" id="PS00977">
    <property type="entry name" value="FAD_G3PDH_1"/>
    <property type="match status" value="1"/>
</dbReference>
<dbReference type="SUPFAM" id="SSF51905">
    <property type="entry name" value="FAD/NAD(P)-binding domain"/>
    <property type="match status" value="1"/>
</dbReference>
<evidence type="ECO:0000256" key="4">
    <source>
        <dbReference type="ARBA" id="ARBA00022827"/>
    </source>
</evidence>
<dbReference type="InterPro" id="IPR038299">
    <property type="entry name" value="DAO_C_sf"/>
</dbReference>
<sequence length="519" mass="57626">MTVSGSRTPNIGSKENPVDLLVVGGGINGVGVARDAAGRGLSVILCEKDDLSEGTSSRSGKYIHGGLRYLEYYEFRLVREALIEREVVLNVAPHLSKPLRLLLVHSPEQRPRWLIRLGLFLYDHLGGRKRIPGSKGVDLKVEWGNTLLRSTFDKGFAYWDVWIDDARLVVLNALDAARRGAEILTRTALSAAERNGDLWRATLRETQSGAERTVHARAIFNGAGPWVEKVITSIDGANSKSSVRLVKGSHLVMRKWWDGENGFVLQAPDKRLIFVNPYFDDLALVGTTDVPFKGRPEDVRIDRGEIDYLLDILNSYFIRQHGSSDVLHAYSGVRPLFDDDDGKSASAVTRDYTFEMDVGRKGAGRQAPLLSAFGGKLTTYRKLAEHALERLAPFFPKMGPAWTDSASLPGGNIPDGDMNAWLASLQGSFPELPPELLRHYGRCYGTAIFDLLSGVQSLADLGTHFGGLFYEIEARWLTDNEWARTTEDMLVRRTKHGLFLSEAEKASVEAWMTRRRGAA</sequence>
<feature type="domain" description="FAD dependent oxidoreductase" evidence="7">
    <location>
        <begin position="19"/>
        <end position="340"/>
    </location>
</feature>
<comment type="cofactor">
    <cofactor evidence="1 6">
        <name>FAD</name>
        <dbReference type="ChEBI" id="CHEBI:57692"/>
    </cofactor>
</comment>
<keyword evidence="5 6" id="KW-0560">Oxidoreductase</keyword>
<accession>A0P3U8</accession>
<dbReference type="EMBL" id="AAUW01000034">
    <property type="protein sequence ID" value="EAV40292.1"/>
    <property type="molecule type" value="Genomic_DNA"/>
</dbReference>
<dbReference type="InterPro" id="IPR036188">
    <property type="entry name" value="FAD/NAD-bd_sf"/>
</dbReference>
<evidence type="ECO:0000256" key="6">
    <source>
        <dbReference type="RuleBase" id="RU361217"/>
    </source>
</evidence>
<dbReference type="GeneID" id="68850010"/>
<evidence type="ECO:0000256" key="2">
    <source>
        <dbReference type="ARBA" id="ARBA00007330"/>
    </source>
</evidence>
<dbReference type="NCBIfam" id="NF008899">
    <property type="entry name" value="PRK12266.1"/>
    <property type="match status" value="1"/>
</dbReference>
<gene>
    <name evidence="8" type="ORF">SIAM614_28711</name>
</gene>
<reference evidence="8 9" key="1">
    <citation type="submission" date="2006-05" db="EMBL/GenBank/DDBJ databases">
        <authorList>
            <person name="King G."/>
            <person name="Ferriera S."/>
            <person name="Johnson J."/>
            <person name="Kravitz S."/>
            <person name="Beeson K."/>
            <person name="Sutton G."/>
            <person name="Rogers Y.-H."/>
            <person name="Friedman R."/>
            <person name="Frazier M."/>
            <person name="Venter J.C."/>
        </authorList>
    </citation>
    <scope>NUCLEOTIDE SEQUENCE [LARGE SCALE GENOMIC DNA]</scope>
    <source>
        <strain evidence="9">ATCC 25650 / DSM 13394 / JCM 20685 / NBRC 16684 / NCIMB 2208 / IAM 12614 / B1</strain>
    </source>
</reference>
<evidence type="ECO:0000256" key="3">
    <source>
        <dbReference type="ARBA" id="ARBA00022630"/>
    </source>
</evidence>
<dbReference type="NCBIfam" id="NF009906">
    <property type="entry name" value="PRK13369.1"/>
    <property type="match status" value="1"/>
</dbReference>
<dbReference type="InterPro" id="IPR000447">
    <property type="entry name" value="G3P_DH_FAD-dep"/>
</dbReference>
<protein>
    <recommendedName>
        <fullName evidence="6">Glycerol-3-phosphate dehydrogenase</fullName>
        <ecNumber evidence="6">1.1.5.3</ecNumber>
    </recommendedName>
</protein>
<dbReference type="EC" id="1.1.5.3" evidence="6"/>
<name>A0P3U8_ROSAI</name>
<dbReference type="GO" id="GO:0009331">
    <property type="term" value="C:glycerol-3-phosphate dehydrogenase (FAD) complex"/>
    <property type="evidence" value="ECO:0007669"/>
    <property type="project" value="UniProtKB-UniRule"/>
</dbReference>
<keyword evidence="4" id="KW-0274">FAD</keyword>
<evidence type="ECO:0000313" key="9">
    <source>
        <dbReference type="Proteomes" id="UP000004848"/>
    </source>
</evidence>
<dbReference type="PANTHER" id="PTHR11985:SF15">
    <property type="entry name" value="GLYCEROL-3-PHOSPHATE DEHYDROGENASE, MITOCHONDRIAL"/>
    <property type="match status" value="1"/>
</dbReference>
<dbReference type="Gene3D" id="6.10.250.1890">
    <property type="match status" value="1"/>
</dbReference>
<dbReference type="PANTHER" id="PTHR11985">
    <property type="entry name" value="GLYCEROL-3-PHOSPHATE DEHYDROGENASE"/>
    <property type="match status" value="1"/>
</dbReference>
<dbReference type="InterPro" id="IPR006076">
    <property type="entry name" value="FAD-dep_OxRdtase"/>
</dbReference>
<dbReference type="Gene3D" id="3.30.9.10">
    <property type="entry name" value="D-Amino Acid Oxidase, subunit A, domain 2"/>
    <property type="match status" value="1"/>
</dbReference>
<dbReference type="GO" id="GO:0004368">
    <property type="term" value="F:glycerol-3-phosphate dehydrogenase (quinone) activity"/>
    <property type="evidence" value="ECO:0007669"/>
    <property type="project" value="UniProtKB-EC"/>
</dbReference>
<evidence type="ECO:0000259" key="7">
    <source>
        <dbReference type="Pfam" id="PF01266"/>
    </source>
</evidence>
<dbReference type="AlphaFoldDB" id="A0P3U8"/>
<dbReference type="eggNOG" id="COG0578">
    <property type="taxonomic scope" value="Bacteria"/>
</dbReference>
<dbReference type="OrthoDB" id="9766796at2"/>
<evidence type="ECO:0000256" key="5">
    <source>
        <dbReference type="ARBA" id="ARBA00023002"/>
    </source>
</evidence>
<comment type="caution">
    <text evidence="8">The sequence shown here is derived from an EMBL/GenBank/DDBJ whole genome shotgun (WGS) entry which is preliminary data.</text>
</comment>
<dbReference type="PRINTS" id="PR01001">
    <property type="entry name" value="FADG3PDH"/>
</dbReference>
<dbReference type="GO" id="GO:0046168">
    <property type="term" value="P:glycerol-3-phosphate catabolic process"/>
    <property type="evidence" value="ECO:0007669"/>
    <property type="project" value="TreeGrafter"/>
</dbReference>